<dbReference type="InterPro" id="IPR003245">
    <property type="entry name" value="Phytocyanin_dom"/>
</dbReference>
<dbReference type="InterPro" id="IPR008972">
    <property type="entry name" value="Cupredoxin"/>
</dbReference>
<protein>
    <recommendedName>
        <fullName evidence="1">Phytocyanin domain-containing protein</fullName>
    </recommendedName>
</protein>
<dbReference type="Gene3D" id="2.60.40.420">
    <property type="entry name" value="Cupredoxins - blue copper proteins"/>
    <property type="match status" value="1"/>
</dbReference>
<dbReference type="AlphaFoldDB" id="A0ABD1N4X0"/>
<proteinExistence type="predicted"/>
<organism evidence="2 3">
    <name type="scientific">Flemingia macrophylla</name>
    <dbReference type="NCBI Taxonomy" id="520843"/>
    <lineage>
        <taxon>Eukaryota</taxon>
        <taxon>Viridiplantae</taxon>
        <taxon>Streptophyta</taxon>
        <taxon>Embryophyta</taxon>
        <taxon>Tracheophyta</taxon>
        <taxon>Spermatophyta</taxon>
        <taxon>Magnoliopsida</taxon>
        <taxon>eudicotyledons</taxon>
        <taxon>Gunneridae</taxon>
        <taxon>Pentapetalae</taxon>
        <taxon>rosids</taxon>
        <taxon>fabids</taxon>
        <taxon>Fabales</taxon>
        <taxon>Fabaceae</taxon>
        <taxon>Papilionoideae</taxon>
        <taxon>50 kb inversion clade</taxon>
        <taxon>NPAAA clade</taxon>
        <taxon>indigoferoid/millettioid clade</taxon>
        <taxon>Phaseoleae</taxon>
        <taxon>Flemingia</taxon>
    </lineage>
</organism>
<dbReference type="Proteomes" id="UP001603857">
    <property type="component" value="Unassembled WGS sequence"/>
</dbReference>
<accession>A0ABD1N4X0</accession>
<name>A0ABD1N4X0_9FABA</name>
<evidence type="ECO:0000259" key="1">
    <source>
        <dbReference type="Pfam" id="PF02298"/>
    </source>
</evidence>
<sequence>MGLCTGTSLVIILNETAVDLETDMMYCTGSFQLQPWGSQCGGCEQIWLQCLQDPKRCQDLYSSGSDQIKLVKGQNNFICNFVGHCQSGTKIAINAKWTKSPKAEEVA</sequence>
<dbReference type="SUPFAM" id="SSF49503">
    <property type="entry name" value="Cupredoxins"/>
    <property type="match status" value="1"/>
</dbReference>
<keyword evidence="3" id="KW-1185">Reference proteome</keyword>
<dbReference type="Pfam" id="PF02298">
    <property type="entry name" value="Cu_bind_like"/>
    <property type="match status" value="1"/>
</dbReference>
<feature type="domain" description="Phytocyanin" evidence="1">
    <location>
        <begin position="57"/>
        <end position="88"/>
    </location>
</feature>
<dbReference type="EMBL" id="JBGMDY010000002">
    <property type="protein sequence ID" value="KAL2343151.1"/>
    <property type="molecule type" value="Genomic_DNA"/>
</dbReference>
<evidence type="ECO:0000313" key="3">
    <source>
        <dbReference type="Proteomes" id="UP001603857"/>
    </source>
</evidence>
<gene>
    <name evidence="2" type="ORF">Fmac_004436</name>
</gene>
<comment type="caution">
    <text evidence="2">The sequence shown here is derived from an EMBL/GenBank/DDBJ whole genome shotgun (WGS) entry which is preliminary data.</text>
</comment>
<evidence type="ECO:0000313" key="2">
    <source>
        <dbReference type="EMBL" id="KAL2343151.1"/>
    </source>
</evidence>
<reference evidence="2 3" key="1">
    <citation type="submission" date="2024-08" db="EMBL/GenBank/DDBJ databases">
        <title>Insights into the chromosomal genome structure of Flemingia macrophylla.</title>
        <authorList>
            <person name="Ding Y."/>
            <person name="Zhao Y."/>
            <person name="Bi W."/>
            <person name="Wu M."/>
            <person name="Zhao G."/>
            <person name="Gong Y."/>
            <person name="Li W."/>
            <person name="Zhang P."/>
        </authorList>
    </citation>
    <scope>NUCLEOTIDE SEQUENCE [LARGE SCALE GENOMIC DNA]</scope>
    <source>
        <strain evidence="2">DYQJB</strain>
        <tissue evidence="2">Leaf</tissue>
    </source>
</reference>